<dbReference type="GO" id="GO:0004427">
    <property type="term" value="F:inorganic diphosphate phosphatase activity"/>
    <property type="evidence" value="ECO:0007669"/>
    <property type="project" value="UniProtKB-EC"/>
</dbReference>
<accession>T1A2I6</accession>
<feature type="transmembrane region" description="Helical" evidence="9">
    <location>
        <begin position="40"/>
        <end position="61"/>
    </location>
</feature>
<evidence type="ECO:0000256" key="2">
    <source>
        <dbReference type="ARBA" id="ARBA00022448"/>
    </source>
</evidence>
<evidence type="ECO:0000256" key="3">
    <source>
        <dbReference type="ARBA" id="ARBA00022692"/>
    </source>
</evidence>
<protein>
    <submittedName>
        <fullName evidence="10">Inorganic H+ pyrophosphatase</fullName>
        <ecNumber evidence="10">3.6.1.1</ecNumber>
    </submittedName>
</protein>
<reference evidence="10" key="2">
    <citation type="journal article" date="2014" name="ISME J.">
        <title>Microbial stratification in low pH oxic and suboxic macroscopic growths along an acid mine drainage.</title>
        <authorList>
            <person name="Mendez-Garcia C."/>
            <person name="Mesa V."/>
            <person name="Sprenger R.R."/>
            <person name="Richter M."/>
            <person name="Diez M.S."/>
            <person name="Solano J."/>
            <person name="Bargiela R."/>
            <person name="Golyshina O.V."/>
            <person name="Manteca A."/>
            <person name="Ramos J.L."/>
            <person name="Gallego J.R."/>
            <person name="Llorente I."/>
            <person name="Martins Dos Santos V.A."/>
            <person name="Jensen O.N."/>
            <person name="Pelaez A.I."/>
            <person name="Sanchez J."/>
            <person name="Ferrer M."/>
        </authorList>
    </citation>
    <scope>NUCLEOTIDE SEQUENCE</scope>
</reference>
<organism evidence="10">
    <name type="scientific">mine drainage metagenome</name>
    <dbReference type="NCBI Taxonomy" id="410659"/>
    <lineage>
        <taxon>unclassified sequences</taxon>
        <taxon>metagenomes</taxon>
        <taxon>ecological metagenomes</taxon>
    </lineage>
</organism>
<keyword evidence="7" id="KW-0406">Ion transport</keyword>
<evidence type="ECO:0000256" key="9">
    <source>
        <dbReference type="SAM" id="Phobius"/>
    </source>
</evidence>
<proteinExistence type="predicted"/>
<name>T1A2I6_9ZZZZ</name>
<evidence type="ECO:0000256" key="4">
    <source>
        <dbReference type="ARBA" id="ARBA00022842"/>
    </source>
</evidence>
<keyword evidence="5" id="KW-1278">Translocase</keyword>
<feature type="non-terminal residue" evidence="10">
    <location>
        <position position="1"/>
    </location>
</feature>
<evidence type="ECO:0000256" key="1">
    <source>
        <dbReference type="ARBA" id="ARBA00004127"/>
    </source>
</evidence>
<dbReference type="InterPro" id="IPR004131">
    <property type="entry name" value="PPase-energised_H-pump"/>
</dbReference>
<evidence type="ECO:0000256" key="5">
    <source>
        <dbReference type="ARBA" id="ARBA00022967"/>
    </source>
</evidence>
<dbReference type="AlphaFoldDB" id="T1A2I6"/>
<gene>
    <name evidence="10" type="ORF">B2A_07042</name>
</gene>
<comment type="subcellular location">
    <subcellularLocation>
        <location evidence="1">Endomembrane system</location>
        <topology evidence="1">Multi-pass membrane protein</topology>
    </subcellularLocation>
</comment>
<keyword evidence="8 9" id="KW-0472">Membrane</keyword>
<keyword evidence="2" id="KW-0813">Transport</keyword>
<evidence type="ECO:0000256" key="7">
    <source>
        <dbReference type="ARBA" id="ARBA00023065"/>
    </source>
</evidence>
<reference evidence="10" key="1">
    <citation type="submission" date="2013-08" db="EMBL/GenBank/DDBJ databases">
        <authorList>
            <person name="Mendez C."/>
            <person name="Richter M."/>
            <person name="Ferrer M."/>
            <person name="Sanchez J."/>
        </authorList>
    </citation>
    <scope>NUCLEOTIDE SEQUENCE</scope>
</reference>
<dbReference type="EMBL" id="AUZZ01005036">
    <property type="protein sequence ID" value="EQD51107.1"/>
    <property type="molecule type" value="Genomic_DNA"/>
</dbReference>
<dbReference type="GO" id="GO:0016020">
    <property type="term" value="C:membrane"/>
    <property type="evidence" value="ECO:0007669"/>
    <property type="project" value="InterPro"/>
</dbReference>
<evidence type="ECO:0000313" key="10">
    <source>
        <dbReference type="EMBL" id="EQD51107.1"/>
    </source>
</evidence>
<evidence type="ECO:0000256" key="6">
    <source>
        <dbReference type="ARBA" id="ARBA00022989"/>
    </source>
</evidence>
<dbReference type="GO" id="GO:0009678">
    <property type="term" value="F:diphosphate hydrolysis-driven proton transmembrane transporter activity"/>
    <property type="evidence" value="ECO:0007669"/>
    <property type="project" value="InterPro"/>
</dbReference>
<keyword evidence="4" id="KW-0460">Magnesium</keyword>
<dbReference type="EC" id="3.6.1.1" evidence="10"/>
<sequence>WRKGLREAHKAAVVGDTVGDATKDTAGPAINPLVKVVNTVSVLFITIILSHFLISGVAFTIF</sequence>
<evidence type="ECO:0000256" key="8">
    <source>
        <dbReference type="ARBA" id="ARBA00023136"/>
    </source>
</evidence>
<dbReference type="Pfam" id="PF03030">
    <property type="entry name" value="H_PPase"/>
    <property type="match status" value="1"/>
</dbReference>
<comment type="caution">
    <text evidence="10">The sequence shown here is derived from an EMBL/GenBank/DDBJ whole genome shotgun (WGS) entry which is preliminary data.</text>
</comment>
<dbReference type="PANTHER" id="PTHR31998">
    <property type="entry name" value="K(+)-INSENSITIVE PYROPHOSPHATE-ENERGIZED PROTON PUMP"/>
    <property type="match status" value="1"/>
</dbReference>
<keyword evidence="6 9" id="KW-1133">Transmembrane helix</keyword>
<keyword evidence="3 9" id="KW-0812">Transmembrane</keyword>
<keyword evidence="10" id="KW-0378">Hydrolase</keyword>
<dbReference type="GO" id="GO:0012505">
    <property type="term" value="C:endomembrane system"/>
    <property type="evidence" value="ECO:0007669"/>
    <property type="project" value="UniProtKB-SubCell"/>
</dbReference>